<evidence type="ECO:0000313" key="1">
    <source>
        <dbReference type="EMBL" id="CDM92210.1"/>
    </source>
</evidence>
<reference evidence="1 2" key="1">
    <citation type="submission" date="2014-02" db="EMBL/GenBank/DDBJ databases">
        <authorList>
            <person name="Genoscope - CEA"/>
        </authorList>
    </citation>
    <scope>NUCLEOTIDE SEQUENCE [LARGE SCALE GENOMIC DNA]</scope>
    <source>
        <strain evidence="1 2">CS03</strain>
        <plasmid evidence="2">Plasmid</plasmid>
    </source>
</reference>
<gene>
    <name evidence="1" type="ORF">XBW1_mp0091</name>
</gene>
<evidence type="ECO:0000313" key="2">
    <source>
        <dbReference type="Proteomes" id="UP000032930"/>
    </source>
</evidence>
<dbReference type="Proteomes" id="UP000032930">
    <property type="component" value="Plasmid megaplasmid"/>
</dbReference>
<proteinExistence type="predicted"/>
<accession>A0A0B6XF53</accession>
<protein>
    <submittedName>
        <fullName evidence="1">Uncharacterized protein</fullName>
    </submittedName>
</protein>
<dbReference type="RefSeq" id="WP_082243395.1">
    <property type="nucleotide sequence ID" value="NZ_CAWMEF010000003.1"/>
</dbReference>
<dbReference type="EMBL" id="FO818638">
    <property type="protein sequence ID" value="CDM92210.1"/>
    <property type="molecule type" value="Genomic_DNA"/>
</dbReference>
<organism evidence="1 2">
    <name type="scientific">Xenorhabdus bovienii</name>
    <name type="common">Xenorhabdus nematophila subsp. bovienii</name>
    <dbReference type="NCBI Taxonomy" id="40576"/>
    <lineage>
        <taxon>Bacteria</taxon>
        <taxon>Pseudomonadati</taxon>
        <taxon>Pseudomonadota</taxon>
        <taxon>Gammaproteobacteria</taxon>
        <taxon>Enterobacterales</taxon>
        <taxon>Morganellaceae</taxon>
        <taxon>Xenorhabdus</taxon>
    </lineage>
</organism>
<sequence>MSKKPISLKQALHRASLGVSLFTFISKKAKDERCEINLNNLIALAHGIHQEVHRALLKHAPQPPMNKLLNCLVHRKSGSLDQASFRAGLCMSLYETVLEQANQHCSEELRDLLSLACDINQEVYYSLYAAVNGEGE</sequence>
<dbReference type="AlphaFoldDB" id="A0A0B6XF53"/>
<dbReference type="KEGG" id="xbv:XBW1_mp0091"/>
<name>A0A0B6XF53_XENBV</name>